<evidence type="ECO:0000313" key="3">
    <source>
        <dbReference type="EMBL" id="QCF27124.1"/>
    </source>
</evidence>
<dbReference type="OrthoDB" id="883203at2"/>
<dbReference type="PANTHER" id="PTHR38593">
    <property type="entry name" value="BLR2558 PROTEIN"/>
    <property type="match status" value="1"/>
</dbReference>
<evidence type="ECO:0000313" key="4">
    <source>
        <dbReference type="Proteomes" id="UP000298049"/>
    </source>
</evidence>
<dbReference type="Gene3D" id="1.20.1260.10">
    <property type="match status" value="1"/>
</dbReference>
<dbReference type="AlphaFoldDB" id="A0A4P7XKU1"/>
<dbReference type="PANTHER" id="PTHR38593:SF1">
    <property type="entry name" value="BLR2558 PROTEIN"/>
    <property type="match status" value="1"/>
</dbReference>
<proteinExistence type="predicted"/>
<gene>
    <name evidence="3" type="ORF">soil367_14945</name>
</gene>
<reference evidence="3 4" key="1">
    <citation type="submission" date="2018-07" db="EMBL/GenBank/DDBJ databases">
        <title>Marsedoiliclastica nanhaica gen. nov. sp. nov., a novel marine hydrocarbonoclastic bacterium isolated from an in-situ enriched hydrocarbon-degrading consortium in deep-sea sediment.</title>
        <authorList>
            <person name="Dong C."/>
            <person name="Ma T."/>
            <person name="Liu R."/>
            <person name="Shao Z."/>
        </authorList>
    </citation>
    <scope>NUCLEOTIDE SEQUENCE [LARGE SCALE GENOMIC DNA]</scope>
    <source>
        <strain evidence="4">soil36-7</strain>
    </source>
</reference>
<protein>
    <submittedName>
        <fullName evidence="3">DUF4142 domain-containing protein</fullName>
    </submittedName>
</protein>
<dbReference type="Pfam" id="PF13628">
    <property type="entry name" value="DUF4142"/>
    <property type="match status" value="1"/>
</dbReference>
<keyword evidence="1" id="KW-0732">Signal</keyword>
<name>A0A4P7XKU1_9ALTE</name>
<dbReference type="EMBL" id="CP031093">
    <property type="protein sequence ID" value="QCF27124.1"/>
    <property type="molecule type" value="Genomic_DNA"/>
</dbReference>
<evidence type="ECO:0000256" key="1">
    <source>
        <dbReference type="SAM" id="SignalP"/>
    </source>
</evidence>
<dbReference type="KEGG" id="hmi:soil367_14945"/>
<accession>A0A4P7XKU1</accession>
<sequence>MNIILRNFSLSHFASLSRRVPLKATAAVLAASLALTACSMHEQRDAPEPLSEGQILQIMHSLNTDEIDQAELAIRDSDNRAVRDVAQHILRDHTESNERIKAQIESEEDLEESTLNNALTMQLTSTREEMSQLSGTEFDCFYLTSQVEQHELALDIVRSQLQPDAEETDVQSMLESTEDWLGHHLEAAEQARISLDECS</sequence>
<keyword evidence="4" id="KW-1185">Reference proteome</keyword>
<dbReference type="RefSeq" id="WP_136549829.1">
    <property type="nucleotide sequence ID" value="NZ_CP031093.1"/>
</dbReference>
<dbReference type="InterPro" id="IPR012347">
    <property type="entry name" value="Ferritin-like"/>
</dbReference>
<organism evidence="3 4">
    <name type="scientific">Hydrocarboniclastica marina</name>
    <dbReference type="NCBI Taxonomy" id="2259620"/>
    <lineage>
        <taxon>Bacteria</taxon>
        <taxon>Pseudomonadati</taxon>
        <taxon>Pseudomonadota</taxon>
        <taxon>Gammaproteobacteria</taxon>
        <taxon>Alteromonadales</taxon>
        <taxon>Alteromonadaceae</taxon>
        <taxon>Hydrocarboniclastica</taxon>
    </lineage>
</organism>
<dbReference type="InterPro" id="IPR025419">
    <property type="entry name" value="DUF4142"/>
</dbReference>
<evidence type="ECO:0000259" key="2">
    <source>
        <dbReference type="Pfam" id="PF13628"/>
    </source>
</evidence>
<feature type="chain" id="PRO_5020518359" evidence="1">
    <location>
        <begin position="27"/>
        <end position="199"/>
    </location>
</feature>
<feature type="signal peptide" evidence="1">
    <location>
        <begin position="1"/>
        <end position="26"/>
    </location>
</feature>
<feature type="domain" description="DUF4142" evidence="2">
    <location>
        <begin position="53"/>
        <end position="190"/>
    </location>
</feature>
<dbReference type="Proteomes" id="UP000298049">
    <property type="component" value="Chromosome"/>
</dbReference>